<evidence type="ECO:0000313" key="3">
    <source>
        <dbReference type="Proteomes" id="UP000612808"/>
    </source>
</evidence>
<sequence>MVGMSETDTPARPAYDEPRARFRDLLAAEWLRFRSLRSTRWGVLLSAVVVIGMNVNAAFADYRNWPHYDANLRHQFVPGWAMNDAFSNGAAFVLVLTVGTLGALTIVSDYASGLARTTFAAVPARRSVVAAKAAVLTAIMTTYGAVVSVVSFLATQAILAGRGAGLTLAYPEAGRAVVASALLAPVCALVGLGLGAVVRHTAGSVVAAVAVLLLLPNLIDQKHRVTAAVVHALPLSAWQRLSEPGVVPFPGNPYPATVPASWLVYGAWALAGVVAAVLVVHRRDL</sequence>
<dbReference type="AlphaFoldDB" id="A0A8J3JD83"/>
<gene>
    <name evidence="2" type="ORF">Aru02nite_47170</name>
</gene>
<feature type="transmembrane region" description="Helical" evidence="1">
    <location>
        <begin position="133"/>
        <end position="154"/>
    </location>
</feature>
<evidence type="ECO:0000313" key="2">
    <source>
        <dbReference type="EMBL" id="GID13828.1"/>
    </source>
</evidence>
<proteinExistence type="predicted"/>
<keyword evidence="3" id="KW-1185">Reference proteome</keyword>
<dbReference type="GO" id="GO:0140359">
    <property type="term" value="F:ABC-type transporter activity"/>
    <property type="evidence" value="ECO:0007669"/>
    <property type="project" value="InterPro"/>
</dbReference>
<keyword evidence="1" id="KW-0472">Membrane</keyword>
<protein>
    <submittedName>
        <fullName evidence="2">ABC transporter permease</fullName>
    </submittedName>
</protein>
<feature type="transmembrane region" description="Helical" evidence="1">
    <location>
        <begin position="201"/>
        <end position="219"/>
    </location>
</feature>
<feature type="transmembrane region" description="Helical" evidence="1">
    <location>
        <begin position="174"/>
        <end position="194"/>
    </location>
</feature>
<feature type="transmembrane region" description="Helical" evidence="1">
    <location>
        <begin position="41"/>
        <end position="59"/>
    </location>
</feature>
<organism evidence="2 3">
    <name type="scientific">Actinocatenispora rupis</name>
    <dbReference type="NCBI Taxonomy" id="519421"/>
    <lineage>
        <taxon>Bacteria</taxon>
        <taxon>Bacillati</taxon>
        <taxon>Actinomycetota</taxon>
        <taxon>Actinomycetes</taxon>
        <taxon>Micromonosporales</taxon>
        <taxon>Micromonosporaceae</taxon>
        <taxon>Actinocatenispora</taxon>
    </lineage>
</organism>
<dbReference type="GO" id="GO:0005886">
    <property type="term" value="C:plasma membrane"/>
    <property type="evidence" value="ECO:0007669"/>
    <property type="project" value="UniProtKB-SubCell"/>
</dbReference>
<reference evidence="2" key="1">
    <citation type="submission" date="2021-01" db="EMBL/GenBank/DDBJ databases">
        <title>Whole genome shotgun sequence of Actinocatenispora rupis NBRC 107355.</title>
        <authorList>
            <person name="Komaki H."/>
            <person name="Tamura T."/>
        </authorList>
    </citation>
    <scope>NUCLEOTIDE SEQUENCE</scope>
    <source>
        <strain evidence="2">NBRC 107355</strain>
    </source>
</reference>
<feature type="transmembrane region" description="Helical" evidence="1">
    <location>
        <begin position="262"/>
        <end position="280"/>
    </location>
</feature>
<dbReference type="EMBL" id="BOMB01000027">
    <property type="protein sequence ID" value="GID13828.1"/>
    <property type="molecule type" value="Genomic_DNA"/>
</dbReference>
<feature type="transmembrane region" description="Helical" evidence="1">
    <location>
        <begin position="90"/>
        <end position="112"/>
    </location>
</feature>
<keyword evidence="1" id="KW-1133">Transmembrane helix</keyword>
<evidence type="ECO:0000256" key="1">
    <source>
        <dbReference type="SAM" id="Phobius"/>
    </source>
</evidence>
<name>A0A8J3JD83_9ACTN</name>
<dbReference type="Proteomes" id="UP000612808">
    <property type="component" value="Unassembled WGS sequence"/>
</dbReference>
<accession>A0A8J3JD83</accession>
<comment type="caution">
    <text evidence="2">The sequence shown here is derived from an EMBL/GenBank/DDBJ whole genome shotgun (WGS) entry which is preliminary data.</text>
</comment>
<keyword evidence="1" id="KW-0812">Transmembrane</keyword>